<dbReference type="Pfam" id="PF00975">
    <property type="entry name" value="Thioesterase"/>
    <property type="match status" value="1"/>
</dbReference>
<name>A0A239GI09_9ACTN</name>
<dbReference type="SUPFAM" id="SSF53474">
    <property type="entry name" value="alpha/beta-Hydrolases"/>
    <property type="match status" value="1"/>
</dbReference>
<protein>
    <submittedName>
        <fullName evidence="3">Surfactin synthase thioesterase subunit</fullName>
    </submittedName>
</protein>
<accession>A0A239GI09</accession>
<proteinExistence type="inferred from homology"/>
<keyword evidence="4" id="KW-1185">Reference proteome</keyword>
<dbReference type="EMBL" id="FZOR01000007">
    <property type="protein sequence ID" value="SNS68661.1"/>
    <property type="molecule type" value="Genomic_DNA"/>
</dbReference>
<evidence type="ECO:0000256" key="1">
    <source>
        <dbReference type="ARBA" id="ARBA00007169"/>
    </source>
</evidence>
<dbReference type="GO" id="GO:0008610">
    <property type="term" value="P:lipid biosynthetic process"/>
    <property type="evidence" value="ECO:0007669"/>
    <property type="project" value="TreeGrafter"/>
</dbReference>
<dbReference type="PANTHER" id="PTHR11487:SF0">
    <property type="entry name" value="S-ACYL FATTY ACID SYNTHASE THIOESTERASE, MEDIUM CHAIN"/>
    <property type="match status" value="1"/>
</dbReference>
<gene>
    <name evidence="3" type="ORF">SAMN05443665_1007208</name>
</gene>
<reference evidence="3 4" key="1">
    <citation type="submission" date="2017-06" db="EMBL/GenBank/DDBJ databases">
        <authorList>
            <person name="Kim H.J."/>
            <person name="Triplett B.A."/>
        </authorList>
    </citation>
    <scope>NUCLEOTIDE SEQUENCE [LARGE SCALE GENOMIC DNA]</scope>
    <source>
        <strain evidence="3 4">DSM 44715</strain>
    </source>
</reference>
<sequence length="259" mass="28498">MTAMVRPRAVPRPVLRLIVFHHAGGSSAAYMPLARALPGDWELLLLDLPGRGKSHRAAPLTEMSPLVAATTDAVQEWAGPPIALFGHSLGAIVALETARRLEERGVMPLWVGVSGRPAPDCRVDEARPLYELPDRELIGALSRFGGIPAELDELPEFRDRFVRLVRADLQALDSYVPARRRSPLNAPLTAFGAVDDELAPADTVEHWSRETAGGFRARMFTGGHFHFLGRSFPGFAKVLVDEIRRRTDALEGPRSLYTR</sequence>
<dbReference type="AlphaFoldDB" id="A0A239GI09"/>
<dbReference type="InterPro" id="IPR012223">
    <property type="entry name" value="TEII"/>
</dbReference>
<dbReference type="InterPro" id="IPR001031">
    <property type="entry name" value="Thioesterase"/>
</dbReference>
<feature type="domain" description="Thioesterase" evidence="2">
    <location>
        <begin position="16"/>
        <end position="229"/>
    </location>
</feature>
<dbReference type="Proteomes" id="UP000198318">
    <property type="component" value="Unassembled WGS sequence"/>
</dbReference>
<evidence type="ECO:0000313" key="3">
    <source>
        <dbReference type="EMBL" id="SNS68661.1"/>
    </source>
</evidence>
<organism evidence="3 4">
    <name type="scientific">Actinomadura meyerae</name>
    <dbReference type="NCBI Taxonomy" id="240840"/>
    <lineage>
        <taxon>Bacteria</taxon>
        <taxon>Bacillati</taxon>
        <taxon>Actinomycetota</taxon>
        <taxon>Actinomycetes</taxon>
        <taxon>Streptosporangiales</taxon>
        <taxon>Thermomonosporaceae</taxon>
        <taxon>Actinomadura</taxon>
    </lineage>
</organism>
<comment type="similarity">
    <text evidence="1">Belongs to the thioesterase family.</text>
</comment>
<evidence type="ECO:0000313" key="4">
    <source>
        <dbReference type="Proteomes" id="UP000198318"/>
    </source>
</evidence>
<dbReference type="PANTHER" id="PTHR11487">
    <property type="entry name" value="THIOESTERASE"/>
    <property type="match status" value="1"/>
</dbReference>
<dbReference type="OrthoDB" id="8480037at2"/>
<dbReference type="InterPro" id="IPR029058">
    <property type="entry name" value="AB_hydrolase_fold"/>
</dbReference>
<evidence type="ECO:0000259" key="2">
    <source>
        <dbReference type="Pfam" id="PF00975"/>
    </source>
</evidence>
<dbReference type="RefSeq" id="WP_089325772.1">
    <property type="nucleotide sequence ID" value="NZ_FZOR01000007.1"/>
</dbReference>
<dbReference type="Gene3D" id="3.40.50.1820">
    <property type="entry name" value="alpha/beta hydrolase"/>
    <property type="match status" value="1"/>
</dbReference>